<gene>
    <name evidence="4" type="ORF">LACBIDRAFT_313616</name>
</gene>
<feature type="compositionally biased region" description="Basic and acidic residues" evidence="3">
    <location>
        <begin position="1"/>
        <end position="14"/>
    </location>
</feature>
<sequence>MEMNEDREVKELVRRAASNPDKSGIQRREALKKLIVSSHSGSPALKILAAGNIPSLFNDFPELEEEAINAIYDLCEDQSPQVAYILHISKLLTTFQVRIKGYAAISRISDAQNKWIKRNADVLLQLLQSVHSAGQIDEPDEVLVVKKALTEHLDMDPKVTLGVLCDQIVPPDEGVDEEEKQIRDRLRELVLSFLSGEAKRTVIRHAVAGSPSEELLLSSLLTAIPKLNFNTVNVIVKDLLLSLPSYHKYSPRGQVLLGMLLEKIKPCLDHDPHSRKPAELTTARPYLQLAGFIVLESKTAFSCDLLQYYCNSLIGKIFLQKLEVDDRLWVIHNLADVLAFCKENPENDERFMLLKSRIVEACPFLLETLLFTNLSQTRSANACQWLLDTCIAVSR</sequence>
<evidence type="ECO:0000256" key="3">
    <source>
        <dbReference type="SAM" id="MobiDB-lite"/>
    </source>
</evidence>
<dbReference type="PANTHER" id="PTHR12758:SF19">
    <property type="entry name" value="APOPTOSIS INHIBITOR 5"/>
    <property type="match status" value="1"/>
</dbReference>
<dbReference type="Proteomes" id="UP000001194">
    <property type="component" value="Unassembled WGS sequence"/>
</dbReference>
<dbReference type="GO" id="GO:0006915">
    <property type="term" value="P:apoptotic process"/>
    <property type="evidence" value="ECO:0007669"/>
    <property type="project" value="UniProtKB-KW"/>
</dbReference>
<dbReference type="GeneID" id="6073494"/>
<organism evidence="5">
    <name type="scientific">Laccaria bicolor (strain S238N-H82 / ATCC MYA-4686)</name>
    <name type="common">Bicoloured deceiver</name>
    <name type="synonym">Laccaria laccata var. bicolor</name>
    <dbReference type="NCBI Taxonomy" id="486041"/>
    <lineage>
        <taxon>Eukaryota</taxon>
        <taxon>Fungi</taxon>
        <taxon>Dikarya</taxon>
        <taxon>Basidiomycota</taxon>
        <taxon>Agaricomycotina</taxon>
        <taxon>Agaricomycetes</taxon>
        <taxon>Agaricomycetidae</taxon>
        <taxon>Agaricales</taxon>
        <taxon>Agaricineae</taxon>
        <taxon>Hydnangiaceae</taxon>
        <taxon>Laccaria</taxon>
    </lineage>
</organism>
<dbReference type="EMBL" id="DS547095">
    <property type="protein sequence ID" value="EDR11444.1"/>
    <property type="molecule type" value="Genomic_DNA"/>
</dbReference>
<dbReference type="SUPFAM" id="SSF48371">
    <property type="entry name" value="ARM repeat"/>
    <property type="match status" value="1"/>
</dbReference>
<feature type="region of interest" description="Disordered" evidence="3">
    <location>
        <begin position="1"/>
        <end position="21"/>
    </location>
</feature>
<name>B0D0E7_LACBS</name>
<dbReference type="InParanoid" id="B0D0E7"/>
<dbReference type="RefSeq" id="XP_001877341.1">
    <property type="nucleotide sequence ID" value="XM_001877306.1"/>
</dbReference>
<dbReference type="Pfam" id="PF05918">
    <property type="entry name" value="API5"/>
    <property type="match status" value="1"/>
</dbReference>
<keyword evidence="5" id="KW-1185">Reference proteome</keyword>
<evidence type="ECO:0000313" key="4">
    <source>
        <dbReference type="EMBL" id="EDR11444.1"/>
    </source>
</evidence>
<evidence type="ECO:0000256" key="1">
    <source>
        <dbReference type="ARBA" id="ARBA00009515"/>
    </source>
</evidence>
<protein>
    <submittedName>
        <fullName evidence="4">Predicted protein</fullName>
    </submittedName>
</protein>
<evidence type="ECO:0000313" key="5">
    <source>
        <dbReference type="Proteomes" id="UP000001194"/>
    </source>
</evidence>
<dbReference type="AlphaFoldDB" id="B0D0E7"/>
<evidence type="ECO:0000256" key="2">
    <source>
        <dbReference type="ARBA" id="ARBA00022703"/>
    </source>
</evidence>
<dbReference type="KEGG" id="lbc:LACBIDRAFT_313616"/>
<dbReference type="HOGENOM" id="CLU_052453_0_0_1"/>
<dbReference type="InterPro" id="IPR016024">
    <property type="entry name" value="ARM-type_fold"/>
</dbReference>
<comment type="similarity">
    <text evidence="1">Belongs to the API5 family.</text>
</comment>
<keyword evidence="2" id="KW-0053">Apoptosis</keyword>
<proteinExistence type="inferred from homology"/>
<dbReference type="GO" id="GO:0005634">
    <property type="term" value="C:nucleus"/>
    <property type="evidence" value="ECO:0007669"/>
    <property type="project" value="TreeGrafter"/>
</dbReference>
<dbReference type="OrthoDB" id="19224at2759"/>
<dbReference type="PANTHER" id="PTHR12758">
    <property type="entry name" value="APOPTOSIS INHIBITOR 5-RELATED"/>
    <property type="match status" value="1"/>
</dbReference>
<accession>B0D0E7</accession>
<dbReference type="GO" id="GO:0003723">
    <property type="term" value="F:RNA binding"/>
    <property type="evidence" value="ECO:0007669"/>
    <property type="project" value="TreeGrafter"/>
</dbReference>
<dbReference type="GO" id="GO:0043066">
    <property type="term" value="P:negative regulation of apoptotic process"/>
    <property type="evidence" value="ECO:0007669"/>
    <property type="project" value="TreeGrafter"/>
</dbReference>
<reference evidence="4 5" key="1">
    <citation type="journal article" date="2008" name="Nature">
        <title>The genome of Laccaria bicolor provides insights into mycorrhizal symbiosis.</title>
        <authorList>
            <person name="Martin F."/>
            <person name="Aerts A."/>
            <person name="Ahren D."/>
            <person name="Brun A."/>
            <person name="Danchin E.G.J."/>
            <person name="Duchaussoy F."/>
            <person name="Gibon J."/>
            <person name="Kohler A."/>
            <person name="Lindquist E."/>
            <person name="Pereda V."/>
            <person name="Salamov A."/>
            <person name="Shapiro H.J."/>
            <person name="Wuyts J."/>
            <person name="Blaudez D."/>
            <person name="Buee M."/>
            <person name="Brokstein P."/>
            <person name="Canbaeck B."/>
            <person name="Cohen D."/>
            <person name="Courty P.E."/>
            <person name="Coutinho P.M."/>
            <person name="Delaruelle C."/>
            <person name="Detter J.C."/>
            <person name="Deveau A."/>
            <person name="DiFazio S."/>
            <person name="Duplessis S."/>
            <person name="Fraissinet-Tachet L."/>
            <person name="Lucic E."/>
            <person name="Frey-Klett P."/>
            <person name="Fourrey C."/>
            <person name="Feussner I."/>
            <person name="Gay G."/>
            <person name="Grimwood J."/>
            <person name="Hoegger P.J."/>
            <person name="Jain P."/>
            <person name="Kilaru S."/>
            <person name="Labbe J."/>
            <person name="Lin Y.C."/>
            <person name="Legue V."/>
            <person name="Le Tacon F."/>
            <person name="Marmeisse R."/>
            <person name="Melayah D."/>
            <person name="Montanini B."/>
            <person name="Muratet M."/>
            <person name="Nehls U."/>
            <person name="Niculita-Hirzel H."/>
            <person name="Oudot-Le Secq M.P."/>
            <person name="Peter M."/>
            <person name="Quesneville H."/>
            <person name="Rajashekar B."/>
            <person name="Reich M."/>
            <person name="Rouhier N."/>
            <person name="Schmutz J."/>
            <person name="Yin T."/>
            <person name="Chalot M."/>
            <person name="Henrissat B."/>
            <person name="Kuees U."/>
            <person name="Lucas S."/>
            <person name="Van de Peer Y."/>
            <person name="Podila G.K."/>
            <person name="Polle A."/>
            <person name="Pukkila P.J."/>
            <person name="Richardson P.M."/>
            <person name="Rouze P."/>
            <person name="Sanders I.R."/>
            <person name="Stajich J.E."/>
            <person name="Tunlid A."/>
            <person name="Tuskan G."/>
            <person name="Grigoriev I.V."/>
        </authorList>
    </citation>
    <scope>NUCLEOTIDE SEQUENCE [LARGE SCALE GENOMIC DNA]</scope>
    <source>
        <strain evidence="5">S238N-H82 / ATCC MYA-4686</strain>
    </source>
</reference>
<dbReference type="InterPro" id="IPR008383">
    <property type="entry name" value="API5"/>
</dbReference>